<dbReference type="Pfam" id="PF00535">
    <property type="entry name" value="Glycos_transf_2"/>
    <property type="match status" value="1"/>
</dbReference>
<evidence type="ECO:0000313" key="12">
    <source>
        <dbReference type="EMBL" id="GGK19503.1"/>
    </source>
</evidence>
<evidence type="ECO:0000256" key="8">
    <source>
        <dbReference type="ARBA" id="ARBA00040894"/>
    </source>
</evidence>
<evidence type="ECO:0000256" key="6">
    <source>
        <dbReference type="ARBA" id="ARBA00022842"/>
    </source>
</evidence>
<dbReference type="SUPFAM" id="SSF53448">
    <property type="entry name" value="Nucleotide-diphospho-sugar transferases"/>
    <property type="match status" value="1"/>
</dbReference>
<dbReference type="InterPro" id="IPR029044">
    <property type="entry name" value="Nucleotide-diphossugar_trans"/>
</dbReference>
<dbReference type="NCBIfam" id="NF010496">
    <property type="entry name" value="PRK13915.1"/>
    <property type="match status" value="1"/>
</dbReference>
<comment type="cofactor">
    <cofactor evidence="1">
        <name>Mn(2+)</name>
        <dbReference type="ChEBI" id="CHEBI:29035"/>
    </cofactor>
</comment>
<keyword evidence="13" id="KW-1185">Reference proteome</keyword>
<evidence type="ECO:0000256" key="7">
    <source>
        <dbReference type="ARBA" id="ARBA00039022"/>
    </source>
</evidence>
<protein>
    <recommendedName>
        <fullName evidence="8">Glucosyl-3-phosphoglycerate synthase</fullName>
        <ecNumber evidence="7">2.4.1.266</ecNumber>
    </recommendedName>
</protein>
<gene>
    <name evidence="12" type="ORF">GCM10010124_10140</name>
</gene>
<dbReference type="GO" id="GO:0016757">
    <property type="term" value="F:glycosyltransferase activity"/>
    <property type="evidence" value="ECO:0007669"/>
    <property type="project" value="UniProtKB-KW"/>
</dbReference>
<keyword evidence="5" id="KW-0808">Transferase</keyword>
<dbReference type="PANTHER" id="PTHR48090">
    <property type="entry name" value="UNDECAPRENYL-PHOSPHATE 4-DEOXY-4-FORMAMIDO-L-ARABINOSE TRANSFERASE-RELATED"/>
    <property type="match status" value="1"/>
</dbReference>
<evidence type="ECO:0000256" key="10">
    <source>
        <dbReference type="ARBA" id="ARBA00048997"/>
    </source>
</evidence>
<keyword evidence="4" id="KW-0328">Glycosyltransferase</keyword>
<comment type="cofactor">
    <cofactor evidence="2">
        <name>Mg(2+)</name>
        <dbReference type="ChEBI" id="CHEBI:18420"/>
    </cofactor>
</comment>
<reference evidence="12" key="2">
    <citation type="submission" date="2020-09" db="EMBL/GenBank/DDBJ databases">
        <authorList>
            <person name="Sun Q."/>
            <person name="Ohkuma M."/>
        </authorList>
    </citation>
    <scope>NUCLEOTIDE SEQUENCE</scope>
    <source>
        <strain evidence="12">JCM 3091</strain>
    </source>
</reference>
<dbReference type="InterPro" id="IPR001173">
    <property type="entry name" value="Glyco_trans_2-like"/>
</dbReference>
<proteinExistence type="inferred from homology"/>
<evidence type="ECO:0000256" key="1">
    <source>
        <dbReference type="ARBA" id="ARBA00001936"/>
    </source>
</evidence>
<evidence type="ECO:0000256" key="9">
    <source>
        <dbReference type="ARBA" id="ARBA00048689"/>
    </source>
</evidence>
<comment type="catalytic activity">
    <reaction evidence="9">
        <text>(2R)-3-phosphoglycerate + UDP-alpha-D-glucose = (2R)-2-O-(alpha-D-glucopyranosyl)-3-phospho-glycerate + UDP + H(+)</text>
        <dbReference type="Rhea" id="RHEA:31319"/>
        <dbReference type="ChEBI" id="CHEBI:15378"/>
        <dbReference type="ChEBI" id="CHEBI:58223"/>
        <dbReference type="ChEBI" id="CHEBI:58272"/>
        <dbReference type="ChEBI" id="CHEBI:58885"/>
        <dbReference type="ChEBI" id="CHEBI:62600"/>
        <dbReference type="EC" id="2.4.1.266"/>
    </reaction>
    <physiologicalReaction direction="left-to-right" evidence="9">
        <dbReference type="Rhea" id="RHEA:31320"/>
    </physiologicalReaction>
</comment>
<dbReference type="AlphaFoldDB" id="A0A8J3BGC2"/>
<evidence type="ECO:0000256" key="2">
    <source>
        <dbReference type="ARBA" id="ARBA00001946"/>
    </source>
</evidence>
<organism evidence="12 13">
    <name type="scientific">Pilimelia terevasa</name>
    <dbReference type="NCBI Taxonomy" id="53372"/>
    <lineage>
        <taxon>Bacteria</taxon>
        <taxon>Bacillati</taxon>
        <taxon>Actinomycetota</taxon>
        <taxon>Actinomycetes</taxon>
        <taxon>Micromonosporales</taxon>
        <taxon>Micromonosporaceae</taxon>
        <taxon>Pilimelia</taxon>
    </lineage>
</organism>
<evidence type="ECO:0000259" key="11">
    <source>
        <dbReference type="Pfam" id="PF00535"/>
    </source>
</evidence>
<comment type="catalytic activity">
    <reaction evidence="10">
        <text>an NDP-alpha-D-glucose + (2R)-3-phosphoglycerate = (2R)-2-O-(alpha-D-glucopyranosyl)-3-phospho-glycerate + a ribonucleoside 5'-diphosphate + H(+)</text>
        <dbReference type="Rhea" id="RHEA:47244"/>
        <dbReference type="ChEBI" id="CHEBI:15378"/>
        <dbReference type="ChEBI" id="CHEBI:57930"/>
        <dbReference type="ChEBI" id="CHEBI:58272"/>
        <dbReference type="ChEBI" id="CHEBI:62600"/>
        <dbReference type="ChEBI" id="CHEBI:76533"/>
        <dbReference type="EC" id="2.4.1.266"/>
    </reaction>
    <physiologicalReaction direction="left-to-right" evidence="10">
        <dbReference type="Rhea" id="RHEA:47245"/>
    </physiologicalReaction>
</comment>
<dbReference type="Gene3D" id="3.90.550.10">
    <property type="entry name" value="Spore Coat Polysaccharide Biosynthesis Protein SpsA, Chain A"/>
    <property type="match status" value="1"/>
</dbReference>
<dbReference type="EMBL" id="BMQC01000002">
    <property type="protein sequence ID" value="GGK19503.1"/>
    <property type="molecule type" value="Genomic_DNA"/>
</dbReference>
<comment type="caution">
    <text evidence="12">The sequence shown here is derived from an EMBL/GenBank/DDBJ whole genome shotgun (WGS) entry which is preliminary data.</text>
</comment>
<comment type="similarity">
    <text evidence="3">Belongs to the glycosyltransferase 2 family.</text>
</comment>
<dbReference type="EC" id="2.4.1.266" evidence="7"/>
<keyword evidence="6" id="KW-0460">Magnesium</keyword>
<reference evidence="12" key="1">
    <citation type="journal article" date="2014" name="Int. J. Syst. Evol. Microbiol.">
        <title>Complete genome sequence of Corynebacterium casei LMG S-19264T (=DSM 44701T), isolated from a smear-ripened cheese.</title>
        <authorList>
            <consortium name="US DOE Joint Genome Institute (JGI-PGF)"/>
            <person name="Walter F."/>
            <person name="Albersmeier A."/>
            <person name="Kalinowski J."/>
            <person name="Ruckert C."/>
        </authorList>
    </citation>
    <scope>NUCLEOTIDE SEQUENCE</scope>
    <source>
        <strain evidence="12">JCM 3091</strain>
    </source>
</reference>
<evidence type="ECO:0000256" key="3">
    <source>
        <dbReference type="ARBA" id="ARBA00006739"/>
    </source>
</evidence>
<dbReference type="PANTHER" id="PTHR48090:SF10">
    <property type="entry name" value="GLUCOSYL-3-PHOSPHOGLYCERATE SYNTHASE"/>
    <property type="match status" value="1"/>
</dbReference>
<dbReference type="Proteomes" id="UP000662200">
    <property type="component" value="Unassembled WGS sequence"/>
</dbReference>
<evidence type="ECO:0000256" key="4">
    <source>
        <dbReference type="ARBA" id="ARBA00022676"/>
    </source>
</evidence>
<name>A0A8J3BGC2_9ACTN</name>
<sequence>MRGDDPASRAARWARRRTHAAGDWPAAALADRKAGQTVSVVLPARNEQDTVGAIVATVRRQLLDRHGLVDEILVVDSRSTDATARVAAAAGATVVSQDEATRGLPRLDGKGDALWAGLARSRGDLVVFLDADLREFDAAYVTGLLGPLLADPAVAYVKGFYHRPLRLAGGAEPDGGGRVTELVARPLLNMFWPELSRVVQPLSGEYAGRRAVLERLPFASGYAVETALLIDLVALVGLDALAQVDLGERHHRHQDNQALGRMSAQILHAVWSRLQRRGWVDGQAAPATLLTQFARAADGRQVSTTDISVAERPPLRDVAAAHRAAPR</sequence>
<dbReference type="InterPro" id="IPR050256">
    <property type="entry name" value="Glycosyltransferase_2"/>
</dbReference>
<evidence type="ECO:0000256" key="5">
    <source>
        <dbReference type="ARBA" id="ARBA00022679"/>
    </source>
</evidence>
<evidence type="ECO:0000313" key="13">
    <source>
        <dbReference type="Proteomes" id="UP000662200"/>
    </source>
</evidence>
<accession>A0A8J3BGC2</accession>
<feature type="domain" description="Glycosyltransferase 2-like" evidence="11">
    <location>
        <begin position="39"/>
        <end position="161"/>
    </location>
</feature>